<gene>
    <name evidence="2" type="ORF">RHODO2019_12930</name>
</gene>
<name>A0ABY6NXE8_9NOCA</name>
<keyword evidence="3" id="KW-1185">Reference proteome</keyword>
<dbReference type="EMBL" id="CP110615">
    <property type="protein sequence ID" value="UZJ24070.1"/>
    <property type="molecule type" value="Genomic_DNA"/>
</dbReference>
<evidence type="ECO:0000313" key="3">
    <source>
        <dbReference type="Proteomes" id="UP001164965"/>
    </source>
</evidence>
<dbReference type="Proteomes" id="UP001164965">
    <property type="component" value="Chromosome"/>
</dbReference>
<dbReference type="RefSeq" id="WP_265382177.1">
    <property type="nucleotide sequence ID" value="NZ_CP110615.1"/>
</dbReference>
<feature type="compositionally biased region" description="Low complexity" evidence="1">
    <location>
        <begin position="95"/>
        <end position="106"/>
    </location>
</feature>
<evidence type="ECO:0000256" key="1">
    <source>
        <dbReference type="SAM" id="MobiDB-lite"/>
    </source>
</evidence>
<dbReference type="InterPro" id="IPR007060">
    <property type="entry name" value="FtsL/DivIC"/>
</dbReference>
<proteinExistence type="predicted"/>
<accession>A0ABY6NXE8</accession>
<sequence length="122" mass="12728">MSLGTRRAAVLAVVVCALALALAVPLRTYVSQRQELASTAATQAQLTGEVARLQGQKDQLGDPAYVEAQARGRLGYVRPGETPYRVQLPDGVDPSTGAQQQASTATAPWYSELWASVSGGGG</sequence>
<reference evidence="2" key="1">
    <citation type="submission" date="2022-10" db="EMBL/GenBank/DDBJ databases">
        <title>Rhodococcus sp.75.</title>
        <authorList>
            <person name="Sun M."/>
        </authorList>
    </citation>
    <scope>NUCLEOTIDE SEQUENCE</scope>
    <source>
        <strain evidence="2">75</strain>
    </source>
</reference>
<feature type="region of interest" description="Disordered" evidence="1">
    <location>
        <begin position="84"/>
        <end position="106"/>
    </location>
</feature>
<evidence type="ECO:0000313" key="2">
    <source>
        <dbReference type="EMBL" id="UZJ24070.1"/>
    </source>
</evidence>
<protein>
    <submittedName>
        <fullName evidence="2">Septum formation initiator family protein</fullName>
    </submittedName>
</protein>
<organism evidence="2 3">
    <name type="scientific">Rhodococcus antarcticus</name>
    <dbReference type="NCBI Taxonomy" id="2987751"/>
    <lineage>
        <taxon>Bacteria</taxon>
        <taxon>Bacillati</taxon>
        <taxon>Actinomycetota</taxon>
        <taxon>Actinomycetes</taxon>
        <taxon>Mycobacteriales</taxon>
        <taxon>Nocardiaceae</taxon>
        <taxon>Rhodococcus</taxon>
    </lineage>
</organism>
<dbReference type="Pfam" id="PF04977">
    <property type="entry name" value="DivIC"/>
    <property type="match status" value="1"/>
</dbReference>